<dbReference type="RefSeq" id="WP_184243164.1">
    <property type="nucleotide sequence ID" value="NZ_JACHLR010000004.1"/>
</dbReference>
<dbReference type="PROSITE" id="PS51186">
    <property type="entry name" value="GNAT"/>
    <property type="match status" value="1"/>
</dbReference>
<dbReference type="SUPFAM" id="SSF55729">
    <property type="entry name" value="Acyl-CoA N-acyltransferases (Nat)"/>
    <property type="match status" value="1"/>
</dbReference>
<dbReference type="Proteomes" id="UP000555448">
    <property type="component" value="Unassembled WGS sequence"/>
</dbReference>
<dbReference type="InterPro" id="IPR051531">
    <property type="entry name" value="N-acetyltransferase"/>
</dbReference>
<comment type="caution">
    <text evidence="2">The sequence shown here is derived from an EMBL/GenBank/DDBJ whole genome shotgun (WGS) entry which is preliminary data.</text>
</comment>
<keyword evidence="2" id="KW-0808">Transferase</keyword>
<evidence type="ECO:0000259" key="1">
    <source>
        <dbReference type="PROSITE" id="PS51186"/>
    </source>
</evidence>
<evidence type="ECO:0000313" key="2">
    <source>
        <dbReference type="EMBL" id="MBB4857883.1"/>
    </source>
</evidence>
<dbReference type="InterPro" id="IPR016181">
    <property type="entry name" value="Acyl_CoA_acyltransferase"/>
</dbReference>
<gene>
    <name evidence="2" type="ORF">HNO88_001197</name>
</gene>
<dbReference type="AlphaFoldDB" id="A0A7W7K995"/>
<keyword evidence="3" id="KW-1185">Reference proteome</keyword>
<feature type="domain" description="N-acetyltransferase" evidence="1">
    <location>
        <begin position="11"/>
        <end position="178"/>
    </location>
</feature>
<evidence type="ECO:0000313" key="3">
    <source>
        <dbReference type="Proteomes" id="UP000555448"/>
    </source>
</evidence>
<dbReference type="PANTHER" id="PTHR43792">
    <property type="entry name" value="GNAT FAMILY, PUTATIVE (AFU_ORTHOLOGUE AFUA_3G00765)-RELATED-RELATED"/>
    <property type="match status" value="1"/>
</dbReference>
<dbReference type="PANTHER" id="PTHR43792:SF1">
    <property type="entry name" value="N-ACETYLTRANSFERASE DOMAIN-CONTAINING PROTEIN"/>
    <property type="match status" value="1"/>
</dbReference>
<dbReference type="EMBL" id="JACHLR010000004">
    <property type="protein sequence ID" value="MBB4857883.1"/>
    <property type="molecule type" value="Genomic_DNA"/>
</dbReference>
<accession>A0A7W7K995</accession>
<protein>
    <submittedName>
        <fullName evidence="2">RimJ/RimL family protein N-acetyltransferase</fullName>
    </submittedName>
</protein>
<organism evidence="2 3">
    <name type="scientific">Novosphingobium chloroacetimidivorans</name>
    <dbReference type="NCBI Taxonomy" id="1428314"/>
    <lineage>
        <taxon>Bacteria</taxon>
        <taxon>Pseudomonadati</taxon>
        <taxon>Pseudomonadota</taxon>
        <taxon>Alphaproteobacteria</taxon>
        <taxon>Sphingomonadales</taxon>
        <taxon>Sphingomonadaceae</taxon>
        <taxon>Novosphingobium</taxon>
    </lineage>
</organism>
<dbReference type="Gene3D" id="3.40.630.30">
    <property type="match status" value="1"/>
</dbReference>
<dbReference type="InterPro" id="IPR000182">
    <property type="entry name" value="GNAT_dom"/>
</dbReference>
<dbReference type="Pfam" id="PF13302">
    <property type="entry name" value="Acetyltransf_3"/>
    <property type="match status" value="1"/>
</dbReference>
<reference evidence="2 3" key="1">
    <citation type="submission" date="2020-08" db="EMBL/GenBank/DDBJ databases">
        <title>Functional genomics of gut bacteria from endangered species of beetles.</title>
        <authorList>
            <person name="Carlos-Shanley C."/>
        </authorList>
    </citation>
    <scope>NUCLEOTIDE SEQUENCE [LARGE SCALE GENOMIC DNA]</scope>
    <source>
        <strain evidence="2 3">S00245</strain>
    </source>
</reference>
<proteinExistence type="predicted"/>
<name>A0A7W7K995_9SPHN</name>
<sequence>MADFRLETERLVLRNWKPGDIDRYAAVANTPEVTRWLGPPLDAAGLAATEARVMACHQHHGHCFWLVQRHDDGGHLAGEVLGFCGIKRDDAPGSPYLGGFEIGWRLRTDAWGRGYAREAATASLDAAFGRFAAGEVIAYTVIENTPSWGLMERLGMRRRPDLDYEDHRFVIPAQLAWTISAESWSARAA</sequence>
<dbReference type="GO" id="GO:0016747">
    <property type="term" value="F:acyltransferase activity, transferring groups other than amino-acyl groups"/>
    <property type="evidence" value="ECO:0007669"/>
    <property type="project" value="InterPro"/>
</dbReference>